<dbReference type="GO" id="GO:0005524">
    <property type="term" value="F:ATP binding"/>
    <property type="evidence" value="ECO:0007669"/>
    <property type="project" value="InterPro"/>
</dbReference>
<dbReference type="InterPro" id="IPR007695">
    <property type="entry name" value="DNA_mismatch_repair_MutS-lik_N"/>
</dbReference>
<comment type="caution">
    <text evidence="3">The sequence shown here is derived from an EMBL/GenBank/DDBJ whole genome shotgun (WGS) entry which is preliminary data.</text>
</comment>
<dbReference type="GO" id="GO:0006298">
    <property type="term" value="P:mismatch repair"/>
    <property type="evidence" value="ECO:0007669"/>
    <property type="project" value="InterPro"/>
</dbReference>
<dbReference type="GO" id="GO:0030983">
    <property type="term" value="F:mismatched DNA binding"/>
    <property type="evidence" value="ECO:0007669"/>
    <property type="project" value="InterPro"/>
</dbReference>
<sequence length="180" mass="20334">AQNYIDILVDKGYKVAICEQVEDPKQAKGMVKREVIQLVTPGTIIDESVGEAKENNYLTALHFENNQYGFAYVDLSTGELKVSVLNTIDTILNELIRLRTKEIVVDSSVNDEVLNQIKNLKILISEQNDTEDSSEVSFASQDVENSVEVEVIKHLITYLKITQKRALSHLQRAVHYEPSQ</sequence>
<dbReference type="SUPFAM" id="SSF55271">
    <property type="entry name" value="DNA repair protein MutS, domain I"/>
    <property type="match status" value="1"/>
</dbReference>
<feature type="domain" description="DNA mismatch repair protein MutS connector" evidence="2">
    <location>
        <begin position="56"/>
        <end position="171"/>
    </location>
</feature>
<dbReference type="InterPro" id="IPR007860">
    <property type="entry name" value="DNA_mmatch_repair_MutS_con_dom"/>
</dbReference>
<evidence type="ECO:0000313" key="4">
    <source>
        <dbReference type="Proteomes" id="UP001222377"/>
    </source>
</evidence>
<accession>A0AAP3YIY6</accession>
<feature type="domain" description="DNA mismatch repair protein MutS-like N-terminal" evidence="1">
    <location>
        <begin position="2"/>
        <end position="47"/>
    </location>
</feature>
<evidence type="ECO:0000259" key="1">
    <source>
        <dbReference type="Pfam" id="PF01624"/>
    </source>
</evidence>
<evidence type="ECO:0000259" key="2">
    <source>
        <dbReference type="Pfam" id="PF05188"/>
    </source>
</evidence>
<dbReference type="Gene3D" id="3.30.420.110">
    <property type="entry name" value="MutS, connector domain"/>
    <property type="match status" value="1"/>
</dbReference>
<dbReference type="Pfam" id="PF05188">
    <property type="entry name" value="MutS_II"/>
    <property type="match status" value="1"/>
</dbReference>
<dbReference type="EMBL" id="JARKHX010000084">
    <property type="protein sequence ID" value="MDF4196255.1"/>
    <property type="molecule type" value="Genomic_DNA"/>
</dbReference>
<protein>
    <submittedName>
        <fullName evidence="3">DNA mismatch repair protein MutS</fullName>
    </submittedName>
</protein>
<name>A0AAP3YIY6_BACAM</name>
<gene>
    <name evidence="3" type="ORF">PV946_21300</name>
</gene>
<evidence type="ECO:0000313" key="3">
    <source>
        <dbReference type="EMBL" id="MDF4196255.1"/>
    </source>
</evidence>
<dbReference type="InterPro" id="IPR016151">
    <property type="entry name" value="DNA_mismatch_repair_MutS_N"/>
</dbReference>
<dbReference type="SUPFAM" id="SSF53150">
    <property type="entry name" value="DNA repair protein MutS, domain II"/>
    <property type="match status" value="1"/>
</dbReference>
<proteinExistence type="predicted"/>
<dbReference type="Proteomes" id="UP001222377">
    <property type="component" value="Unassembled WGS sequence"/>
</dbReference>
<feature type="non-terminal residue" evidence="3">
    <location>
        <position position="180"/>
    </location>
</feature>
<dbReference type="InterPro" id="IPR036678">
    <property type="entry name" value="MutS_con_dom_sf"/>
</dbReference>
<organism evidence="3 4">
    <name type="scientific">Bacillus amyloliquefaciens</name>
    <name type="common">Bacillus velezensis</name>
    <dbReference type="NCBI Taxonomy" id="1390"/>
    <lineage>
        <taxon>Bacteria</taxon>
        <taxon>Bacillati</taxon>
        <taxon>Bacillota</taxon>
        <taxon>Bacilli</taxon>
        <taxon>Bacillales</taxon>
        <taxon>Bacillaceae</taxon>
        <taxon>Bacillus</taxon>
        <taxon>Bacillus amyloliquefaciens group</taxon>
    </lineage>
</organism>
<reference evidence="3" key="1">
    <citation type="submission" date="2023-02" db="EMBL/GenBank/DDBJ databases">
        <title>Draft Whole-Genome Sequences of Bacillus Strains of Potential Probiotic for Poultry.</title>
        <authorList>
            <person name="Ma L.M."/>
            <person name="Lopez-Guerra N."/>
            <person name="Zhang G."/>
        </authorList>
    </citation>
    <scope>NUCLEOTIDE SEQUENCE</scope>
    <source>
        <strain evidence="3">OSU1013-24</strain>
    </source>
</reference>
<dbReference type="Gene3D" id="3.40.1170.10">
    <property type="entry name" value="DNA repair protein MutS, domain I"/>
    <property type="match status" value="1"/>
</dbReference>
<dbReference type="Pfam" id="PF01624">
    <property type="entry name" value="MutS_I"/>
    <property type="match status" value="1"/>
</dbReference>
<dbReference type="AlphaFoldDB" id="A0AAP3YIY6"/>
<feature type="non-terminal residue" evidence="3">
    <location>
        <position position="1"/>
    </location>
</feature>